<dbReference type="PANTHER" id="PTHR43475">
    <property type="entry name" value="METHYLTHIORIBOSE-1-PHOSPHATE ISOMERASE"/>
    <property type="match status" value="1"/>
</dbReference>
<dbReference type="AlphaFoldDB" id="A0A438GIQ5"/>
<sequence length="303" mass="33576">MDNHDLPVGSKSTQLHIWKTLLTVVARRTGMELGDVVYTATLTLKEDMASFKNKASLGIGYSKRQRFGSVYFSTNKERPPSMHNPEQSIPLFPTFTWPPSAPLSNPMPHQIYQKNIAIDEGPSVGQHHILYGEEKVNIAYSKLHALKEHLQYQGENTRVIDSKQDIIQQALCWYGDVILDTCFQNITSILEGFIGTSNDAASFLNRKLDYLVTSRPTIVNLSNAATTAFEAMSVFQDFLEAAEDMLREDVAANRAIGLYGASFLRGHIKNSKSLSILTHCNTGSLAIAGYGTALGVIRSVYVE</sequence>
<dbReference type="SUPFAM" id="SSF100950">
    <property type="entry name" value="NagB/RpiA/CoA transferase-like"/>
    <property type="match status" value="1"/>
</dbReference>
<accession>A0A438GIQ5</accession>
<protein>
    <submittedName>
        <fullName evidence="3">Methylthioribose-1-phosphate isomerase</fullName>
    </submittedName>
</protein>
<dbReference type="InterPro" id="IPR000649">
    <property type="entry name" value="IF-2B-related"/>
</dbReference>
<dbReference type="InterPro" id="IPR037171">
    <property type="entry name" value="NagB/RpiA_transferase-like"/>
</dbReference>
<evidence type="ECO:0000256" key="1">
    <source>
        <dbReference type="ARBA" id="ARBA00007251"/>
    </source>
</evidence>
<dbReference type="GO" id="GO:0016853">
    <property type="term" value="F:isomerase activity"/>
    <property type="evidence" value="ECO:0007669"/>
    <property type="project" value="UniProtKB-KW"/>
</dbReference>
<dbReference type="Proteomes" id="UP000288805">
    <property type="component" value="Unassembled WGS sequence"/>
</dbReference>
<gene>
    <name evidence="3" type="primary">VIT_11s0016g00830_4</name>
    <name evidence="3" type="ORF">CK203_054750</name>
</gene>
<comment type="similarity">
    <text evidence="1 2">Belongs to the eIF-2B alpha/beta/delta subunits family.</text>
</comment>
<proteinExistence type="inferred from homology"/>
<keyword evidence="3" id="KW-0413">Isomerase</keyword>
<name>A0A438GIQ5_VITVI</name>
<reference evidence="3 4" key="1">
    <citation type="journal article" date="2018" name="PLoS Genet.">
        <title>Population sequencing reveals clonal diversity and ancestral inbreeding in the grapevine cultivar Chardonnay.</title>
        <authorList>
            <person name="Roach M.J."/>
            <person name="Johnson D.L."/>
            <person name="Bohlmann J."/>
            <person name="van Vuuren H.J."/>
            <person name="Jones S.J."/>
            <person name="Pretorius I.S."/>
            <person name="Schmidt S.A."/>
            <person name="Borneman A.R."/>
        </authorList>
    </citation>
    <scope>NUCLEOTIDE SEQUENCE [LARGE SCALE GENOMIC DNA]</scope>
    <source>
        <strain evidence="4">cv. Chardonnay</strain>
        <tissue evidence="3">Leaf</tissue>
    </source>
</reference>
<dbReference type="Pfam" id="PF01008">
    <property type="entry name" value="IF-2B"/>
    <property type="match status" value="1"/>
</dbReference>
<organism evidence="3 4">
    <name type="scientific">Vitis vinifera</name>
    <name type="common">Grape</name>
    <dbReference type="NCBI Taxonomy" id="29760"/>
    <lineage>
        <taxon>Eukaryota</taxon>
        <taxon>Viridiplantae</taxon>
        <taxon>Streptophyta</taxon>
        <taxon>Embryophyta</taxon>
        <taxon>Tracheophyta</taxon>
        <taxon>Spermatophyta</taxon>
        <taxon>Magnoliopsida</taxon>
        <taxon>eudicotyledons</taxon>
        <taxon>Gunneridae</taxon>
        <taxon>Pentapetalae</taxon>
        <taxon>rosids</taxon>
        <taxon>Vitales</taxon>
        <taxon>Vitaceae</taxon>
        <taxon>Viteae</taxon>
        <taxon>Vitis</taxon>
    </lineage>
</organism>
<evidence type="ECO:0000313" key="3">
    <source>
        <dbReference type="EMBL" id="RVW72099.1"/>
    </source>
</evidence>
<dbReference type="InterPro" id="IPR027363">
    <property type="entry name" value="M1Pi_N"/>
</dbReference>
<evidence type="ECO:0000313" key="4">
    <source>
        <dbReference type="Proteomes" id="UP000288805"/>
    </source>
</evidence>
<dbReference type="Gene3D" id="1.20.120.420">
    <property type="entry name" value="translation initiation factor eif-2b, domain 1"/>
    <property type="match status" value="1"/>
</dbReference>
<comment type="caution">
    <text evidence="3">The sequence shown here is derived from an EMBL/GenBank/DDBJ whole genome shotgun (WGS) entry which is preliminary data.</text>
</comment>
<dbReference type="PANTHER" id="PTHR43475:SF1">
    <property type="entry name" value="METHYLTHIORIBOSE-1-PHOSPHATE ISOMERASE"/>
    <property type="match status" value="1"/>
</dbReference>
<evidence type="ECO:0000256" key="2">
    <source>
        <dbReference type="RuleBase" id="RU003814"/>
    </source>
</evidence>
<dbReference type="EMBL" id="QGNW01000423">
    <property type="protein sequence ID" value="RVW72099.1"/>
    <property type="molecule type" value="Genomic_DNA"/>
</dbReference>